<keyword evidence="1" id="KW-0805">Transcription regulation</keyword>
<dbReference type="SUPFAM" id="SSF46689">
    <property type="entry name" value="Homeodomain-like"/>
    <property type="match status" value="2"/>
</dbReference>
<dbReference type="Pfam" id="PF12833">
    <property type="entry name" value="HTH_18"/>
    <property type="match status" value="1"/>
</dbReference>
<proteinExistence type="predicted"/>
<dbReference type="InterPro" id="IPR020449">
    <property type="entry name" value="Tscrpt_reg_AraC-type_HTH"/>
</dbReference>
<dbReference type="GO" id="GO:0003700">
    <property type="term" value="F:DNA-binding transcription factor activity"/>
    <property type="evidence" value="ECO:0007669"/>
    <property type="project" value="InterPro"/>
</dbReference>
<evidence type="ECO:0000256" key="3">
    <source>
        <dbReference type="ARBA" id="ARBA00023163"/>
    </source>
</evidence>
<dbReference type="Gene3D" id="1.10.10.60">
    <property type="entry name" value="Homeodomain-like"/>
    <property type="match status" value="2"/>
</dbReference>
<dbReference type="SMART" id="SM00342">
    <property type="entry name" value="HTH_ARAC"/>
    <property type="match status" value="1"/>
</dbReference>
<evidence type="ECO:0000256" key="1">
    <source>
        <dbReference type="ARBA" id="ARBA00023015"/>
    </source>
</evidence>
<accession>A0A645BJB7</accession>
<feature type="domain" description="HTH araC/xylS-type" evidence="4">
    <location>
        <begin position="96"/>
        <end position="194"/>
    </location>
</feature>
<dbReference type="GO" id="GO:0043565">
    <property type="term" value="F:sequence-specific DNA binding"/>
    <property type="evidence" value="ECO:0007669"/>
    <property type="project" value="InterPro"/>
</dbReference>
<comment type="caution">
    <text evidence="5">The sequence shown here is derived from an EMBL/GenBank/DDBJ whole genome shotgun (WGS) entry which is preliminary data.</text>
</comment>
<dbReference type="InterPro" id="IPR009057">
    <property type="entry name" value="Homeodomain-like_sf"/>
</dbReference>
<dbReference type="InterPro" id="IPR018060">
    <property type="entry name" value="HTH_AraC"/>
</dbReference>
<dbReference type="PRINTS" id="PR00032">
    <property type="entry name" value="HTHARAC"/>
</dbReference>
<dbReference type="AlphaFoldDB" id="A0A645BJB7"/>
<dbReference type="PANTHER" id="PTHR43280">
    <property type="entry name" value="ARAC-FAMILY TRANSCRIPTIONAL REGULATOR"/>
    <property type="match status" value="1"/>
</dbReference>
<dbReference type="PANTHER" id="PTHR43280:SF34">
    <property type="entry name" value="ARAC-FAMILY TRANSCRIPTIONAL REGULATOR"/>
    <property type="match status" value="1"/>
</dbReference>
<keyword evidence="3" id="KW-0804">Transcription</keyword>
<dbReference type="EMBL" id="VSSQ01020071">
    <property type="protein sequence ID" value="MPM64651.1"/>
    <property type="molecule type" value="Genomic_DNA"/>
</dbReference>
<protein>
    <submittedName>
        <fullName evidence="5">HTH-type transcriptional activator RhaR</fullName>
    </submittedName>
</protein>
<evidence type="ECO:0000313" key="5">
    <source>
        <dbReference type="EMBL" id="MPM64651.1"/>
    </source>
</evidence>
<dbReference type="PROSITE" id="PS01124">
    <property type="entry name" value="HTH_ARAC_FAMILY_2"/>
    <property type="match status" value="1"/>
</dbReference>
<sequence>MQVLINELIGRIYFVDAIDFDSIKQRIAELAAVLSRATIDFGADINVVFSINDSFMKALNQVNDIDELNVWLIDLINRFMDSTFNFERVRTADLIHKIYEYIRVNFDRKITLDGISKEVFLSKNYISTMFKEHTGQSLTSYINTVRINKSKKLLLEGDRTLAEIAGLCGFDDQSYFTNVFKNIVGISPNKFRKSK</sequence>
<reference evidence="5" key="1">
    <citation type="submission" date="2019-08" db="EMBL/GenBank/DDBJ databases">
        <authorList>
            <person name="Kucharzyk K."/>
            <person name="Murdoch R.W."/>
            <person name="Higgins S."/>
            <person name="Loffler F."/>
        </authorList>
    </citation>
    <scope>NUCLEOTIDE SEQUENCE</scope>
</reference>
<gene>
    <name evidence="5" type="primary">rhaR_109</name>
    <name evidence="5" type="ORF">SDC9_111538</name>
</gene>
<keyword evidence="2" id="KW-0238">DNA-binding</keyword>
<evidence type="ECO:0000259" key="4">
    <source>
        <dbReference type="PROSITE" id="PS01124"/>
    </source>
</evidence>
<name>A0A645BJB7_9ZZZZ</name>
<evidence type="ECO:0000256" key="2">
    <source>
        <dbReference type="ARBA" id="ARBA00023125"/>
    </source>
</evidence>
<organism evidence="5">
    <name type="scientific">bioreactor metagenome</name>
    <dbReference type="NCBI Taxonomy" id="1076179"/>
    <lineage>
        <taxon>unclassified sequences</taxon>
        <taxon>metagenomes</taxon>
        <taxon>ecological metagenomes</taxon>
    </lineage>
</organism>